<feature type="compositionally biased region" description="Basic and acidic residues" evidence="2">
    <location>
        <begin position="835"/>
        <end position="855"/>
    </location>
</feature>
<feature type="region of interest" description="Disordered" evidence="2">
    <location>
        <begin position="182"/>
        <end position="306"/>
    </location>
</feature>
<reference evidence="3" key="1">
    <citation type="submission" date="2014-11" db="EMBL/GenBank/DDBJ databases">
        <authorList>
            <person name="Otto D Thomas"/>
            <person name="Naeem Raeece"/>
        </authorList>
    </citation>
    <scope>NUCLEOTIDE SEQUENCE</scope>
</reference>
<feature type="compositionally biased region" description="Pro residues" evidence="2">
    <location>
        <begin position="555"/>
        <end position="593"/>
    </location>
</feature>
<gene>
    <name evidence="3" type="ORF">Cvel_23946</name>
</gene>
<proteinExistence type="predicted"/>
<protein>
    <recommendedName>
        <fullName evidence="4">EF-hand domain-containing protein</fullName>
    </recommendedName>
</protein>
<dbReference type="AlphaFoldDB" id="A0A0G4GZ16"/>
<sequence length="885" mass="97333">MCASETFDPLNHFADLDVDRKEFLSVSDVLSFLGRFTDDVTEEEAKQLCRRIRTRTAMLEESLEGQRETDVNAFDYESTCICPALAEHESIAKVLLAEIATERLLEEKRKEILSSLGAVEELWNAFDWLDCRFDRRRDAESRRPRDRRLSFEDFVFAVLPFGMDVEDAAGIGREIEKMRKEGRVKTYHKCPTHKGMMRQAHGDDLDNTRGNDKSEFTTALPSSLGGREGTSRSPRGVPTPSGSPSSTLKGRRQENERPGPSSHTKQLHGGHSPASLEFSFSSKQNSSTPPKASPPVDPSTRPTGTSLFHVNLARDTPPIAPLCCPLRSSEEKVLCPCECCLGVCDDCAIAFRCPPPCTQTPNCLYTNANPDGVNYCSCFQPCAVPSPIPMPTIEPDPPPQVPSQSPSPRTVPDSPSLPSRPQRRVGGGLRRIPGRSAIGPGSGGWPIGKYCGSCCDNCKEPLSPRRRPPSPKTAKELCAHFPFKREEWDIWRASRGSPPRSPEVRNRCCTHTHAVTPTPNSGIWTPGRYPFPPVPANSRQPPSPSPMTLKKEENAPPPPPLPPLPPATPESPPPPTQPPKTTPGIESPPSPTQLPPQHYWYPPCHHTLPAGCCCCHCRLPGCLPPMSPGMPPAVHSTTPRATETVDKAVNTETAPSPPEAVPCLPPCYAPPSQSCQYVFNESPLPPLPPCFPQRSCESPCSVPSAPPPCCGWRPASRPRKPKEKAGEKIEGPSHRFVQETVEDIEREMREAEQEAEEDKHKQCLFLLLGMSVAWRPSFDFILQSSSCPLTFSCCEGIPWECLYGPSCNSGASWDGLEVGCPLLSLRKAFRRFQKHQEKRQSRHQRSPDADTRSTRSLDTVKVSETVAVVSTLGGLVSVTVWVSHL</sequence>
<feature type="compositionally biased region" description="Basic and acidic residues" evidence="2">
    <location>
        <begin position="200"/>
        <end position="215"/>
    </location>
</feature>
<evidence type="ECO:0000256" key="1">
    <source>
        <dbReference type="SAM" id="Coils"/>
    </source>
</evidence>
<feature type="compositionally biased region" description="Pro residues" evidence="2">
    <location>
        <begin position="529"/>
        <end position="545"/>
    </location>
</feature>
<dbReference type="EMBL" id="CDMZ01001693">
    <property type="protein sequence ID" value="CEM36311.1"/>
    <property type="molecule type" value="Genomic_DNA"/>
</dbReference>
<feature type="compositionally biased region" description="Low complexity" evidence="2">
    <location>
        <begin position="231"/>
        <end position="247"/>
    </location>
</feature>
<feature type="region of interest" description="Disordered" evidence="2">
    <location>
        <begin position="512"/>
        <end position="593"/>
    </location>
</feature>
<name>A0A0G4GZ16_9ALVE</name>
<feature type="region of interest" description="Disordered" evidence="2">
    <location>
        <begin position="835"/>
        <end position="856"/>
    </location>
</feature>
<feature type="coiled-coil region" evidence="1">
    <location>
        <begin position="734"/>
        <end position="761"/>
    </location>
</feature>
<feature type="region of interest" description="Disordered" evidence="2">
    <location>
        <begin position="389"/>
        <end position="439"/>
    </location>
</feature>
<accession>A0A0G4GZ16</accession>
<dbReference type="VEuPathDB" id="CryptoDB:Cvel_23946"/>
<feature type="compositionally biased region" description="Basic residues" evidence="2">
    <location>
        <begin position="185"/>
        <end position="196"/>
    </location>
</feature>
<organism evidence="3">
    <name type="scientific">Chromera velia CCMP2878</name>
    <dbReference type="NCBI Taxonomy" id="1169474"/>
    <lineage>
        <taxon>Eukaryota</taxon>
        <taxon>Sar</taxon>
        <taxon>Alveolata</taxon>
        <taxon>Colpodellida</taxon>
        <taxon>Chromeraceae</taxon>
        <taxon>Chromera</taxon>
    </lineage>
</organism>
<dbReference type="PRINTS" id="PR01217">
    <property type="entry name" value="PRICHEXTENSN"/>
</dbReference>
<feature type="compositionally biased region" description="Polar residues" evidence="2">
    <location>
        <begin position="513"/>
        <end position="523"/>
    </location>
</feature>
<evidence type="ECO:0000313" key="3">
    <source>
        <dbReference type="EMBL" id="CEM36311.1"/>
    </source>
</evidence>
<feature type="compositionally biased region" description="Pro residues" evidence="2">
    <location>
        <begin position="389"/>
        <end position="401"/>
    </location>
</feature>
<evidence type="ECO:0008006" key="4">
    <source>
        <dbReference type="Google" id="ProtNLM"/>
    </source>
</evidence>
<keyword evidence="1" id="KW-0175">Coiled coil</keyword>
<evidence type="ECO:0000256" key="2">
    <source>
        <dbReference type="SAM" id="MobiDB-lite"/>
    </source>
</evidence>
<feature type="compositionally biased region" description="Polar residues" evidence="2">
    <location>
        <begin position="278"/>
        <end position="290"/>
    </location>
</feature>